<proteinExistence type="predicted"/>
<feature type="transmembrane region" description="Helical" evidence="1">
    <location>
        <begin position="12"/>
        <end position="34"/>
    </location>
</feature>
<protein>
    <recommendedName>
        <fullName evidence="4">Glycine-rich protein</fullName>
    </recommendedName>
</protein>
<keyword evidence="1" id="KW-0472">Membrane</keyword>
<dbReference type="EMBL" id="JAWPEI010000011">
    <property type="protein sequence ID" value="KAK4711151.1"/>
    <property type="molecule type" value="Genomic_DNA"/>
</dbReference>
<evidence type="ECO:0000256" key="1">
    <source>
        <dbReference type="SAM" id="Phobius"/>
    </source>
</evidence>
<evidence type="ECO:0000313" key="2">
    <source>
        <dbReference type="EMBL" id="KAK4711151.1"/>
    </source>
</evidence>
<evidence type="ECO:0000313" key="3">
    <source>
        <dbReference type="Proteomes" id="UP001311915"/>
    </source>
</evidence>
<accession>A0AAV9KCV5</accession>
<sequence length="176" mass="18196">MAVEVVNTPVVMAVVVAVMVVVAEVVVAVATNVVRTITMPVNASIMSGYIFWQVHSLVKAMAEEVVDTPTVVALTFHSLADGEAVKYEIESNIDSRIKVVDVTGGVDSGYRSGYVGGNSYGGGRGGGGSGCFQCDEFGPFNRNCTESERDGGGGGRYFDGGGCGGGVKAMLINDIN</sequence>
<name>A0AAV9KCV5_9SOLN</name>
<keyword evidence="1" id="KW-1133">Transmembrane helix</keyword>
<keyword evidence="1" id="KW-0812">Transmembrane</keyword>
<gene>
    <name evidence="2" type="ORF">R3W88_005664</name>
</gene>
<organism evidence="2 3">
    <name type="scientific">Solanum pinnatisectum</name>
    <name type="common">tansyleaf nightshade</name>
    <dbReference type="NCBI Taxonomy" id="50273"/>
    <lineage>
        <taxon>Eukaryota</taxon>
        <taxon>Viridiplantae</taxon>
        <taxon>Streptophyta</taxon>
        <taxon>Embryophyta</taxon>
        <taxon>Tracheophyta</taxon>
        <taxon>Spermatophyta</taxon>
        <taxon>Magnoliopsida</taxon>
        <taxon>eudicotyledons</taxon>
        <taxon>Gunneridae</taxon>
        <taxon>Pentapetalae</taxon>
        <taxon>asterids</taxon>
        <taxon>lamiids</taxon>
        <taxon>Solanales</taxon>
        <taxon>Solanaceae</taxon>
        <taxon>Solanoideae</taxon>
        <taxon>Solaneae</taxon>
        <taxon>Solanum</taxon>
    </lineage>
</organism>
<keyword evidence="3" id="KW-1185">Reference proteome</keyword>
<dbReference type="Proteomes" id="UP001311915">
    <property type="component" value="Unassembled WGS sequence"/>
</dbReference>
<dbReference type="AlphaFoldDB" id="A0AAV9KCV5"/>
<comment type="caution">
    <text evidence="2">The sequence shown here is derived from an EMBL/GenBank/DDBJ whole genome shotgun (WGS) entry which is preliminary data.</text>
</comment>
<reference evidence="2 3" key="1">
    <citation type="submission" date="2023-10" db="EMBL/GenBank/DDBJ databases">
        <title>Genome-Wide Identification Analysis in wild type Solanum Pinnatisectum Reveals Some Genes Defensing Phytophthora Infestans.</title>
        <authorList>
            <person name="Sun C."/>
        </authorList>
    </citation>
    <scope>NUCLEOTIDE SEQUENCE [LARGE SCALE GENOMIC DNA]</scope>
    <source>
        <strain evidence="2">LQN</strain>
        <tissue evidence="2">Leaf</tissue>
    </source>
</reference>
<evidence type="ECO:0008006" key="4">
    <source>
        <dbReference type="Google" id="ProtNLM"/>
    </source>
</evidence>